<dbReference type="SUPFAM" id="SSF55781">
    <property type="entry name" value="GAF domain-like"/>
    <property type="match status" value="1"/>
</dbReference>
<dbReference type="RefSeq" id="WP_184523141.1">
    <property type="nucleotide sequence ID" value="NZ_JACHGK010000002.1"/>
</dbReference>
<evidence type="ECO:0000256" key="4">
    <source>
        <dbReference type="ARBA" id="ARBA00022475"/>
    </source>
</evidence>
<dbReference type="InterPro" id="IPR029016">
    <property type="entry name" value="GAF-like_dom_sf"/>
</dbReference>
<dbReference type="InterPro" id="IPR003018">
    <property type="entry name" value="GAF"/>
</dbReference>
<evidence type="ECO:0000256" key="1">
    <source>
        <dbReference type="ARBA" id="ARBA00000085"/>
    </source>
</evidence>
<gene>
    <name evidence="16" type="ORF">HNR53_000856</name>
</gene>
<protein>
    <recommendedName>
        <fullName evidence="3">histidine kinase</fullName>
        <ecNumber evidence="3">2.7.13.3</ecNumber>
    </recommendedName>
</protein>
<keyword evidence="7 14" id="KW-0812">Transmembrane</keyword>
<evidence type="ECO:0000256" key="12">
    <source>
        <dbReference type="ARBA" id="ARBA00023012"/>
    </source>
</evidence>
<keyword evidence="8" id="KW-0547">Nucleotide-binding</keyword>
<evidence type="ECO:0000256" key="13">
    <source>
        <dbReference type="ARBA" id="ARBA00023136"/>
    </source>
</evidence>
<dbReference type="SUPFAM" id="SSF55874">
    <property type="entry name" value="ATPase domain of HSP90 chaperone/DNA topoisomerase II/histidine kinase"/>
    <property type="match status" value="1"/>
</dbReference>
<reference evidence="16 17" key="1">
    <citation type="submission" date="2020-08" db="EMBL/GenBank/DDBJ databases">
        <title>Genomic Encyclopedia of Type Strains, Phase IV (KMG-IV): sequencing the most valuable type-strain genomes for metagenomic binning, comparative biology and taxonomic classification.</title>
        <authorList>
            <person name="Goeker M."/>
        </authorList>
    </citation>
    <scope>NUCLEOTIDE SEQUENCE [LARGE SCALE GENOMIC DNA]</scope>
    <source>
        <strain evidence="16 17">DSM 5391</strain>
    </source>
</reference>
<dbReference type="PANTHER" id="PTHR34220">
    <property type="entry name" value="SENSOR HISTIDINE KINASE YPDA"/>
    <property type="match status" value="1"/>
</dbReference>
<dbReference type="Gene3D" id="3.30.565.10">
    <property type="entry name" value="Histidine kinase-like ATPase, C-terminal domain"/>
    <property type="match status" value="1"/>
</dbReference>
<dbReference type="InterPro" id="IPR011620">
    <property type="entry name" value="Sig_transdc_His_kinase_LytS_TM"/>
</dbReference>
<evidence type="ECO:0000256" key="3">
    <source>
        <dbReference type="ARBA" id="ARBA00012438"/>
    </source>
</evidence>
<dbReference type="EMBL" id="JACHGK010000002">
    <property type="protein sequence ID" value="MBB6444248.1"/>
    <property type="molecule type" value="Genomic_DNA"/>
</dbReference>
<dbReference type="GO" id="GO:0000155">
    <property type="term" value="F:phosphorelay sensor kinase activity"/>
    <property type="evidence" value="ECO:0007669"/>
    <property type="project" value="InterPro"/>
</dbReference>
<evidence type="ECO:0000256" key="5">
    <source>
        <dbReference type="ARBA" id="ARBA00022553"/>
    </source>
</evidence>
<evidence type="ECO:0000256" key="9">
    <source>
        <dbReference type="ARBA" id="ARBA00022777"/>
    </source>
</evidence>
<proteinExistence type="predicted"/>
<dbReference type="InterPro" id="IPR036890">
    <property type="entry name" value="HATPase_C_sf"/>
</dbReference>
<dbReference type="Pfam" id="PF07694">
    <property type="entry name" value="5TM-5TMR_LYT"/>
    <property type="match status" value="1"/>
</dbReference>
<evidence type="ECO:0000259" key="15">
    <source>
        <dbReference type="PROSITE" id="PS50109"/>
    </source>
</evidence>
<dbReference type="GO" id="GO:0005524">
    <property type="term" value="F:ATP binding"/>
    <property type="evidence" value="ECO:0007669"/>
    <property type="project" value="UniProtKB-KW"/>
</dbReference>
<dbReference type="InterPro" id="IPR010559">
    <property type="entry name" value="Sig_transdc_His_kin_internal"/>
</dbReference>
<feature type="transmembrane region" description="Helical" evidence="14">
    <location>
        <begin position="116"/>
        <end position="139"/>
    </location>
</feature>
<evidence type="ECO:0000256" key="10">
    <source>
        <dbReference type="ARBA" id="ARBA00022840"/>
    </source>
</evidence>
<keyword evidence="17" id="KW-1185">Reference proteome</keyword>
<dbReference type="InterPro" id="IPR003594">
    <property type="entry name" value="HATPase_dom"/>
</dbReference>
<feature type="transmembrane region" description="Helical" evidence="14">
    <location>
        <begin position="6"/>
        <end position="22"/>
    </location>
</feature>
<keyword evidence="12" id="KW-0902">Two-component regulatory system</keyword>
<dbReference type="Pfam" id="PF02518">
    <property type="entry name" value="HATPase_c"/>
    <property type="match status" value="1"/>
</dbReference>
<evidence type="ECO:0000256" key="8">
    <source>
        <dbReference type="ARBA" id="ARBA00022741"/>
    </source>
</evidence>
<keyword evidence="10" id="KW-0067">ATP-binding</keyword>
<dbReference type="PROSITE" id="PS50109">
    <property type="entry name" value="HIS_KIN"/>
    <property type="match status" value="1"/>
</dbReference>
<dbReference type="Pfam" id="PF06580">
    <property type="entry name" value="His_kinase"/>
    <property type="match status" value="1"/>
</dbReference>
<keyword evidence="6 16" id="KW-0808">Transferase</keyword>
<keyword evidence="9 16" id="KW-0418">Kinase</keyword>
<evidence type="ECO:0000256" key="11">
    <source>
        <dbReference type="ARBA" id="ARBA00022989"/>
    </source>
</evidence>
<comment type="caution">
    <text evidence="16">The sequence shown here is derived from an EMBL/GenBank/DDBJ whole genome shotgun (WGS) entry which is preliminary data.</text>
</comment>
<comment type="catalytic activity">
    <reaction evidence="1">
        <text>ATP + protein L-histidine = ADP + protein N-phospho-L-histidine.</text>
        <dbReference type="EC" id="2.7.13.3"/>
    </reaction>
</comment>
<dbReference type="GO" id="GO:0071555">
    <property type="term" value="P:cell wall organization"/>
    <property type="evidence" value="ECO:0007669"/>
    <property type="project" value="InterPro"/>
</dbReference>
<evidence type="ECO:0000313" key="17">
    <source>
        <dbReference type="Proteomes" id="UP000531594"/>
    </source>
</evidence>
<name>A0A7X0HNW1_9BACI</name>
<evidence type="ECO:0000313" key="16">
    <source>
        <dbReference type="EMBL" id="MBB6444248.1"/>
    </source>
</evidence>
<keyword evidence="13 14" id="KW-0472">Membrane</keyword>
<evidence type="ECO:0000256" key="14">
    <source>
        <dbReference type="SAM" id="Phobius"/>
    </source>
</evidence>
<dbReference type="Gene3D" id="3.30.450.40">
    <property type="match status" value="1"/>
</dbReference>
<dbReference type="AlphaFoldDB" id="A0A7X0HNW1"/>
<feature type="domain" description="Histidine kinase" evidence="15">
    <location>
        <begin position="476"/>
        <end position="580"/>
    </location>
</feature>
<evidence type="ECO:0000256" key="6">
    <source>
        <dbReference type="ARBA" id="ARBA00022679"/>
    </source>
</evidence>
<evidence type="ECO:0000256" key="2">
    <source>
        <dbReference type="ARBA" id="ARBA00004651"/>
    </source>
</evidence>
<feature type="transmembrane region" description="Helical" evidence="14">
    <location>
        <begin position="185"/>
        <end position="205"/>
    </location>
</feature>
<dbReference type="GO" id="GO:0005886">
    <property type="term" value="C:plasma membrane"/>
    <property type="evidence" value="ECO:0007669"/>
    <property type="project" value="UniProtKB-SubCell"/>
</dbReference>
<sequence>MFHLAPFLLEKVGIIFMAAYILSQMRPIRQIVQHEHNRREKVMLTILFGSFGIISNYTGIEIDHNYVAPSEWLLKLDRESALANTRVMGIAIGGLLGGPMVGFGAGVMAGVHRFSLGGFTALSCGISTIFAGIAAGYLGKVRKRKGKKITASFAAVTGMTLETVQMLIILIAAKPFSLALNLVQIIGLPMILVNGLGTLLFMFIFQSILKENVRTQASSTNLAFKIADLTLPFFREGFHSQSCKEIAKIILKLTAADAVSITDTHQVLAHVGVASEHHITGSKPVTGLTEKVLTYGKIIVANNKAEIHCSEPGCPLEAAIVLPLMIKNEVVGTLKMYYTDPDKLDQLQQELAEGLAKLFSEQLELSEAYRQTKLLKDAEIKALQAQIHPHFLFNSLNTISSLCRTNPDKARKLLLQLSSFFRSNLQGARQTHVSLEKELENVNAYLSIVQTRFPGKYSVDFQIEPHLENTLLPPFILQPLVENAINYAFPKSKDKGEITIRIFLKRQQLQIIVSDNGKGIEKDQLKQLGTKIIPSKKGSGSALYNINQRLKGLYSGQASLSIDSKENDGTTITISMPFDSKGVIQGNVEGLYSGR</sequence>
<dbReference type="SMART" id="SM00387">
    <property type="entry name" value="HATPase_c"/>
    <property type="match status" value="1"/>
</dbReference>
<dbReference type="InterPro" id="IPR050640">
    <property type="entry name" value="Bact_2-comp_sensor_kinase"/>
</dbReference>
<evidence type="ECO:0000256" key="7">
    <source>
        <dbReference type="ARBA" id="ARBA00022692"/>
    </source>
</evidence>
<feature type="transmembrane region" description="Helical" evidence="14">
    <location>
        <begin position="151"/>
        <end position="173"/>
    </location>
</feature>
<dbReference type="Pfam" id="PF13185">
    <property type="entry name" value="GAF_2"/>
    <property type="match status" value="1"/>
</dbReference>
<accession>A0A7X0HNW1</accession>
<keyword evidence="11 14" id="KW-1133">Transmembrane helix</keyword>
<dbReference type="EC" id="2.7.13.3" evidence="3"/>
<dbReference type="InterPro" id="IPR005467">
    <property type="entry name" value="His_kinase_dom"/>
</dbReference>
<dbReference type="Proteomes" id="UP000531594">
    <property type="component" value="Unassembled WGS sequence"/>
</dbReference>
<dbReference type="PANTHER" id="PTHR34220:SF7">
    <property type="entry name" value="SENSOR HISTIDINE KINASE YPDA"/>
    <property type="match status" value="1"/>
</dbReference>
<comment type="subcellular location">
    <subcellularLocation>
        <location evidence="2">Cell membrane</location>
        <topology evidence="2">Multi-pass membrane protein</topology>
    </subcellularLocation>
</comment>
<keyword evidence="5" id="KW-0597">Phosphoprotein</keyword>
<keyword evidence="4" id="KW-1003">Cell membrane</keyword>
<organism evidence="16 17">
    <name type="scientific">Bacillus benzoevorans</name>
    <dbReference type="NCBI Taxonomy" id="1456"/>
    <lineage>
        <taxon>Bacteria</taxon>
        <taxon>Bacillati</taxon>
        <taxon>Bacillota</taxon>
        <taxon>Bacilli</taxon>
        <taxon>Bacillales</taxon>
        <taxon>Bacillaceae</taxon>
        <taxon>Bacillus</taxon>
    </lineage>
</organism>
<dbReference type="SMART" id="SM00065">
    <property type="entry name" value="GAF"/>
    <property type="match status" value="1"/>
</dbReference>